<evidence type="ECO:0008006" key="10">
    <source>
        <dbReference type="Google" id="ProtNLM"/>
    </source>
</evidence>
<dbReference type="GO" id="GO:0005739">
    <property type="term" value="C:mitochondrion"/>
    <property type="evidence" value="ECO:0007669"/>
    <property type="project" value="UniProtKB-SubCell"/>
</dbReference>
<evidence type="ECO:0000256" key="5">
    <source>
        <dbReference type="ARBA" id="ARBA00023128"/>
    </source>
</evidence>
<evidence type="ECO:0000256" key="2">
    <source>
        <dbReference type="ARBA" id="ARBA00004240"/>
    </source>
</evidence>
<accession>A0A4Z1KC54</accession>
<feature type="region of interest" description="Disordered" evidence="7">
    <location>
        <begin position="506"/>
        <end position="544"/>
    </location>
</feature>
<feature type="region of interest" description="Disordered" evidence="7">
    <location>
        <begin position="89"/>
        <end position="119"/>
    </location>
</feature>
<dbReference type="PANTHER" id="PTHR48182:SF2">
    <property type="entry name" value="PROTEIN SERAC1"/>
    <property type="match status" value="1"/>
</dbReference>
<gene>
    <name evidence="8" type="ORF">BPOR_0596g00030</name>
</gene>
<protein>
    <recommendedName>
        <fullName evidence="10">DUF676 domain-containing protein</fullName>
    </recommendedName>
</protein>
<dbReference type="EMBL" id="PQXO01000595">
    <property type="protein sequence ID" value="TGO83761.1"/>
    <property type="molecule type" value="Genomic_DNA"/>
</dbReference>
<sequence length="544" mass="61105">MSRNSDDVLRCVCTVSGDRKECTVAIEGIVHKFFGKNAKVIRNKSASGAQNYDYEVQLPSNEAPKPEELQKVHKLCRIKVQAILRELDPLPKSDKGKGPVQPPSSDSKKVPKPPAIKDRPDTIRIKNIPVAYTEKVLEVIVQEEFRSKPKIRSLALHTREHLCATVTFPDEEYGFPTEHLPKVILARQSHSDVPEIQYDADFLNFTTLYNASSEGLQADVEYVKISFTRLVLETDVNYSIVAVVGLGTHAFGTFRSTTPGSHEMWLRDFLPKDIRNIRVLLYGYPSTVSGGQSMEKIEDIASTFLNRLTMLRRNTSTRNRPIIFIGQSLGGLIVQESLLRAADSRDPYEREIFDSWHGLVGFGIPIAGLNNPSLIEAVKSQPNKVLIGQLCRDRENGTPSTYLIELKHRFESCCKRKERSSSHAPEVLYFWERHYSQPRTRNGIVGEKILMVEDSATPGARNLPLNSDHSGMVKYSSRSDLLYEDVSSNIDGMVCSLEEQRIAVQSTSGNEFSQRRGDQIINGPSAPRRRGTFLSQDELETTLA</sequence>
<dbReference type="Proteomes" id="UP000297280">
    <property type="component" value="Unassembled WGS sequence"/>
</dbReference>
<dbReference type="InterPro" id="IPR052374">
    <property type="entry name" value="SERAC1"/>
</dbReference>
<evidence type="ECO:0000256" key="3">
    <source>
        <dbReference type="ARBA" id="ARBA00004370"/>
    </source>
</evidence>
<proteinExistence type="predicted"/>
<comment type="subcellular location">
    <subcellularLocation>
        <location evidence="2">Endoplasmic reticulum</location>
    </subcellularLocation>
    <subcellularLocation>
        <location evidence="3">Membrane</location>
    </subcellularLocation>
    <subcellularLocation>
        <location evidence="1">Mitochondrion</location>
    </subcellularLocation>
</comment>
<evidence type="ECO:0000256" key="7">
    <source>
        <dbReference type="SAM" id="MobiDB-lite"/>
    </source>
</evidence>
<keyword evidence="6" id="KW-0472">Membrane</keyword>
<evidence type="ECO:0000256" key="1">
    <source>
        <dbReference type="ARBA" id="ARBA00004173"/>
    </source>
</evidence>
<dbReference type="GO" id="GO:0016020">
    <property type="term" value="C:membrane"/>
    <property type="evidence" value="ECO:0007669"/>
    <property type="project" value="UniProtKB-SubCell"/>
</dbReference>
<comment type="caution">
    <text evidence="8">The sequence shown here is derived from an EMBL/GenBank/DDBJ whole genome shotgun (WGS) entry which is preliminary data.</text>
</comment>
<organism evidence="8 9">
    <name type="scientific">Botrytis porri</name>
    <dbReference type="NCBI Taxonomy" id="87229"/>
    <lineage>
        <taxon>Eukaryota</taxon>
        <taxon>Fungi</taxon>
        <taxon>Dikarya</taxon>
        <taxon>Ascomycota</taxon>
        <taxon>Pezizomycotina</taxon>
        <taxon>Leotiomycetes</taxon>
        <taxon>Helotiales</taxon>
        <taxon>Sclerotiniaceae</taxon>
        <taxon>Botrytis</taxon>
    </lineage>
</organism>
<keyword evidence="5" id="KW-0496">Mitochondrion</keyword>
<reference evidence="8 9" key="1">
    <citation type="submission" date="2017-12" db="EMBL/GenBank/DDBJ databases">
        <title>Comparative genomics of Botrytis spp.</title>
        <authorList>
            <person name="Valero-Jimenez C.A."/>
            <person name="Tapia P."/>
            <person name="Veloso J."/>
            <person name="Silva-Moreno E."/>
            <person name="Staats M."/>
            <person name="Valdes J.H."/>
            <person name="Van Kan J.A.L."/>
        </authorList>
    </citation>
    <scope>NUCLEOTIDE SEQUENCE [LARGE SCALE GENOMIC DNA]</scope>
    <source>
        <strain evidence="8 9">MUCL3349</strain>
    </source>
</reference>
<evidence type="ECO:0000313" key="9">
    <source>
        <dbReference type="Proteomes" id="UP000297280"/>
    </source>
</evidence>
<evidence type="ECO:0000313" key="8">
    <source>
        <dbReference type="EMBL" id="TGO83761.1"/>
    </source>
</evidence>
<keyword evidence="9" id="KW-1185">Reference proteome</keyword>
<dbReference type="PANTHER" id="PTHR48182">
    <property type="entry name" value="PROTEIN SERAC1"/>
    <property type="match status" value="1"/>
</dbReference>
<evidence type="ECO:0000256" key="6">
    <source>
        <dbReference type="ARBA" id="ARBA00023136"/>
    </source>
</evidence>
<dbReference type="InterPro" id="IPR029058">
    <property type="entry name" value="AB_hydrolase_fold"/>
</dbReference>
<evidence type="ECO:0000256" key="4">
    <source>
        <dbReference type="ARBA" id="ARBA00022824"/>
    </source>
</evidence>
<name>A0A4Z1KC54_9HELO</name>
<dbReference type="AlphaFoldDB" id="A0A4Z1KC54"/>
<dbReference type="GO" id="GO:0005783">
    <property type="term" value="C:endoplasmic reticulum"/>
    <property type="evidence" value="ECO:0007669"/>
    <property type="project" value="UniProtKB-SubCell"/>
</dbReference>
<keyword evidence="4" id="KW-0256">Endoplasmic reticulum</keyword>
<dbReference type="SUPFAM" id="SSF53474">
    <property type="entry name" value="alpha/beta-Hydrolases"/>
    <property type="match status" value="1"/>
</dbReference>